<evidence type="ECO:0000313" key="2">
    <source>
        <dbReference type="EMBL" id="RRT65274.1"/>
    </source>
</evidence>
<dbReference type="AlphaFoldDB" id="A0A426ZMX3"/>
<dbReference type="Proteomes" id="UP000287651">
    <property type="component" value="Unassembled WGS sequence"/>
</dbReference>
<gene>
    <name evidence="2" type="ORF">B296_00011022</name>
</gene>
<evidence type="ECO:0000256" key="1">
    <source>
        <dbReference type="SAM" id="MobiDB-lite"/>
    </source>
</evidence>
<comment type="caution">
    <text evidence="2">The sequence shown here is derived from an EMBL/GenBank/DDBJ whole genome shotgun (WGS) entry which is preliminary data.</text>
</comment>
<protein>
    <recommendedName>
        <fullName evidence="4">DUF834 domain-containing protein</fullName>
    </recommendedName>
</protein>
<proteinExistence type="predicted"/>
<feature type="region of interest" description="Disordered" evidence="1">
    <location>
        <begin position="133"/>
        <end position="154"/>
    </location>
</feature>
<evidence type="ECO:0008006" key="4">
    <source>
        <dbReference type="Google" id="ProtNLM"/>
    </source>
</evidence>
<feature type="compositionally biased region" description="Polar residues" evidence="1">
    <location>
        <begin position="1"/>
        <end position="10"/>
    </location>
</feature>
<evidence type="ECO:0000313" key="3">
    <source>
        <dbReference type="Proteomes" id="UP000287651"/>
    </source>
</evidence>
<feature type="region of interest" description="Disordered" evidence="1">
    <location>
        <begin position="1"/>
        <end position="21"/>
    </location>
</feature>
<reference evidence="2 3" key="1">
    <citation type="journal article" date="2014" name="Agronomy (Basel)">
        <title>A Draft Genome Sequence for Ensete ventricosum, the Drought-Tolerant Tree Against Hunger.</title>
        <authorList>
            <person name="Harrison J."/>
            <person name="Moore K.A."/>
            <person name="Paszkiewicz K."/>
            <person name="Jones T."/>
            <person name="Grant M."/>
            <person name="Ambacheew D."/>
            <person name="Muzemil S."/>
            <person name="Studholme D.J."/>
        </authorList>
    </citation>
    <scope>NUCLEOTIDE SEQUENCE [LARGE SCALE GENOMIC DNA]</scope>
</reference>
<sequence>MRLSASTSNGEEMKMGANTSTWLGGSNRIRLQDDGGGSWAALEMKGGWAATFGYATGKQQGPTSSGEAEGNGSGIDSRVMAGWERLRQQACEVTIEEAGDEKGVVGDRFGERREMAGAAAKKATTLGATAIDKEEGSSGGYGSRRWGGEGRWQGQWPRRQHHWGVATIDVGAVAKKVAQLTQRGRAPATAKPLVGVATHGQASCGQGSLQGGGWIPASGRTQGQQLPTGTTTCSAVPAGVADCRTPTRVIAPWQGGYRWARPATA</sequence>
<accession>A0A426ZMX3</accession>
<dbReference type="EMBL" id="AMZH03005871">
    <property type="protein sequence ID" value="RRT65274.1"/>
    <property type="molecule type" value="Genomic_DNA"/>
</dbReference>
<name>A0A426ZMX3_ENSVE</name>
<organism evidence="2 3">
    <name type="scientific">Ensete ventricosum</name>
    <name type="common">Abyssinian banana</name>
    <name type="synonym">Musa ensete</name>
    <dbReference type="NCBI Taxonomy" id="4639"/>
    <lineage>
        <taxon>Eukaryota</taxon>
        <taxon>Viridiplantae</taxon>
        <taxon>Streptophyta</taxon>
        <taxon>Embryophyta</taxon>
        <taxon>Tracheophyta</taxon>
        <taxon>Spermatophyta</taxon>
        <taxon>Magnoliopsida</taxon>
        <taxon>Liliopsida</taxon>
        <taxon>Zingiberales</taxon>
        <taxon>Musaceae</taxon>
        <taxon>Ensete</taxon>
    </lineage>
</organism>